<organism evidence="5 6">
    <name type="scientific">Ceratodon purpureus</name>
    <name type="common">Fire moss</name>
    <name type="synonym">Dicranum purpureum</name>
    <dbReference type="NCBI Taxonomy" id="3225"/>
    <lineage>
        <taxon>Eukaryota</taxon>
        <taxon>Viridiplantae</taxon>
        <taxon>Streptophyta</taxon>
        <taxon>Embryophyta</taxon>
        <taxon>Bryophyta</taxon>
        <taxon>Bryophytina</taxon>
        <taxon>Bryopsida</taxon>
        <taxon>Dicranidae</taxon>
        <taxon>Pseudoditrichales</taxon>
        <taxon>Ditrichaceae</taxon>
        <taxon>Ceratodon</taxon>
    </lineage>
</organism>
<protein>
    <recommendedName>
        <fullName evidence="7">TF-B3 domain-containing protein</fullName>
    </recommendedName>
</protein>
<comment type="caution">
    <text evidence="5">The sequence shown here is derived from an EMBL/GenBank/DDBJ whole genome shotgun (WGS) entry which is preliminary data.</text>
</comment>
<dbReference type="EMBL" id="CM026426">
    <property type="protein sequence ID" value="KAG0572752.1"/>
    <property type="molecule type" value="Genomic_DNA"/>
</dbReference>
<keyword evidence="2" id="KW-0238">DNA-binding</keyword>
<name>A0A8T0HPE0_CERPU</name>
<evidence type="ECO:0008006" key="7">
    <source>
        <dbReference type="Google" id="ProtNLM"/>
    </source>
</evidence>
<accession>A0A8T0HPE0</accession>
<reference evidence="5" key="1">
    <citation type="submission" date="2020-06" db="EMBL/GenBank/DDBJ databases">
        <title>WGS assembly of Ceratodon purpureus strain R40.</title>
        <authorList>
            <person name="Carey S.B."/>
            <person name="Jenkins J."/>
            <person name="Shu S."/>
            <person name="Lovell J.T."/>
            <person name="Sreedasyam A."/>
            <person name="Maumus F."/>
            <person name="Tiley G.P."/>
            <person name="Fernandez-Pozo N."/>
            <person name="Barry K."/>
            <person name="Chen C."/>
            <person name="Wang M."/>
            <person name="Lipzen A."/>
            <person name="Daum C."/>
            <person name="Saski C.A."/>
            <person name="Payton A.C."/>
            <person name="Mcbreen J.C."/>
            <person name="Conrad R.E."/>
            <person name="Kollar L.M."/>
            <person name="Olsson S."/>
            <person name="Huttunen S."/>
            <person name="Landis J.B."/>
            <person name="Wickett N.J."/>
            <person name="Johnson M.G."/>
            <person name="Rensing S.A."/>
            <person name="Grimwood J."/>
            <person name="Schmutz J."/>
            <person name="Mcdaniel S.F."/>
        </authorList>
    </citation>
    <scope>NUCLEOTIDE SEQUENCE</scope>
    <source>
        <strain evidence="5">R40</strain>
    </source>
</reference>
<dbReference type="InterPro" id="IPR015300">
    <property type="entry name" value="DNA-bd_pseudobarrel_sf"/>
</dbReference>
<keyword evidence="6" id="KW-1185">Reference proteome</keyword>
<keyword evidence="4" id="KW-0539">Nucleus</keyword>
<proteinExistence type="predicted"/>
<evidence type="ECO:0000256" key="3">
    <source>
        <dbReference type="ARBA" id="ARBA00023163"/>
    </source>
</evidence>
<keyword evidence="1" id="KW-0805">Transcription regulation</keyword>
<evidence type="ECO:0000313" key="6">
    <source>
        <dbReference type="Proteomes" id="UP000822688"/>
    </source>
</evidence>
<keyword evidence="3" id="KW-0804">Transcription</keyword>
<dbReference type="AlphaFoldDB" id="A0A8T0HPE0"/>
<sequence>MFNPSFRSTRRPATMAEPVDSLEELVLEEVQGTPAQYFTVRIFSKTKPTRLEVPAEFSSKTGWPGVENCAIVTSTKFKEWPLRKTQLSSLTSLGFAMSDSAGWLKFLGDQDVSAGDVLVFEQVDERCLVASVAYQSGRPSVTEDVPQVINSDIPTFKKTLG</sequence>
<evidence type="ECO:0000256" key="2">
    <source>
        <dbReference type="ARBA" id="ARBA00023125"/>
    </source>
</evidence>
<evidence type="ECO:0000313" key="5">
    <source>
        <dbReference type="EMBL" id="KAG0572752.1"/>
    </source>
</evidence>
<dbReference type="SUPFAM" id="SSF101936">
    <property type="entry name" value="DNA-binding pseudobarrel domain"/>
    <property type="match status" value="1"/>
</dbReference>
<evidence type="ECO:0000256" key="4">
    <source>
        <dbReference type="ARBA" id="ARBA00023242"/>
    </source>
</evidence>
<evidence type="ECO:0000256" key="1">
    <source>
        <dbReference type="ARBA" id="ARBA00023015"/>
    </source>
</evidence>
<dbReference type="GO" id="GO:0003677">
    <property type="term" value="F:DNA binding"/>
    <property type="evidence" value="ECO:0007669"/>
    <property type="project" value="UniProtKB-KW"/>
</dbReference>
<gene>
    <name evidence="5" type="ORF">KC19_VG121900</name>
</gene>
<dbReference type="Proteomes" id="UP000822688">
    <property type="component" value="Chromosome V"/>
</dbReference>
<dbReference type="Gene3D" id="2.40.330.10">
    <property type="entry name" value="DNA-binding pseudobarrel domain"/>
    <property type="match status" value="1"/>
</dbReference>